<evidence type="ECO:0008006" key="4">
    <source>
        <dbReference type="Google" id="ProtNLM"/>
    </source>
</evidence>
<sequence>MTNQETITKLNEALNTLIKAYEELQNENTLLEEKIDNLNKDKKELEVKVTSLEDKNRNLEDNVNELNDSTEKQNNNINSMLGKIENLLGSKKNPNKYEKDNNKFDSREKGTFIKEEDNSKNSSLDQILEEEIDNTSANFRESSSNSENKIDLNRMASLLNGFNN</sequence>
<dbReference type="Gene3D" id="1.20.5.1000">
    <property type="entry name" value="arf6 gtpase in complex with a specific effector, jip4"/>
    <property type="match status" value="1"/>
</dbReference>
<dbReference type="RefSeq" id="WP_104412199.1">
    <property type="nucleotide sequence ID" value="NZ_PTIW01000011.1"/>
</dbReference>
<dbReference type="AlphaFoldDB" id="A0AB36ZY33"/>
<name>A0AB36ZY33_9BACT</name>
<keyword evidence="1" id="KW-0175">Coiled coil</keyword>
<evidence type="ECO:0000313" key="3">
    <source>
        <dbReference type="Proteomes" id="UP000239861"/>
    </source>
</evidence>
<comment type="caution">
    <text evidence="2">The sequence shown here is derived from an EMBL/GenBank/DDBJ whole genome shotgun (WGS) entry which is preliminary data.</text>
</comment>
<evidence type="ECO:0000313" key="2">
    <source>
        <dbReference type="EMBL" id="PPK61308.1"/>
    </source>
</evidence>
<proteinExistence type="predicted"/>
<protein>
    <recommendedName>
        <fullName evidence="4">DUF904 domain-containing protein</fullName>
    </recommendedName>
</protein>
<organism evidence="2 3">
    <name type="scientific">Malaciobacter marinus</name>
    <dbReference type="NCBI Taxonomy" id="505249"/>
    <lineage>
        <taxon>Bacteria</taxon>
        <taxon>Pseudomonadati</taxon>
        <taxon>Campylobacterota</taxon>
        <taxon>Epsilonproteobacteria</taxon>
        <taxon>Campylobacterales</taxon>
        <taxon>Arcobacteraceae</taxon>
        <taxon>Malaciobacter</taxon>
    </lineage>
</organism>
<accession>A0AB36ZY33</accession>
<dbReference type="EMBL" id="PTIW01000011">
    <property type="protein sequence ID" value="PPK61308.1"/>
    <property type="molecule type" value="Genomic_DNA"/>
</dbReference>
<reference evidence="2 3" key="1">
    <citation type="submission" date="2018-02" db="EMBL/GenBank/DDBJ databases">
        <title>Subsurface microbial communities from deep shales in Ohio and West Virginia, USA.</title>
        <authorList>
            <person name="Wrighton K."/>
        </authorList>
    </citation>
    <scope>NUCLEOTIDE SEQUENCE [LARGE SCALE GENOMIC DNA]</scope>
    <source>
        <strain evidence="2 3">MARC-MIP3H16</strain>
    </source>
</reference>
<dbReference type="Proteomes" id="UP000239861">
    <property type="component" value="Unassembled WGS sequence"/>
</dbReference>
<gene>
    <name evidence="2" type="ORF">B0F89_11178</name>
</gene>
<evidence type="ECO:0000256" key="1">
    <source>
        <dbReference type="SAM" id="Coils"/>
    </source>
</evidence>
<feature type="coiled-coil region" evidence="1">
    <location>
        <begin position="7"/>
        <end position="76"/>
    </location>
</feature>